<name>A0AAN8UPW3_9MAGN</name>
<feature type="repeat" description="PPR" evidence="3">
    <location>
        <begin position="288"/>
        <end position="318"/>
    </location>
</feature>
<gene>
    <name evidence="4" type="ORF">RJ641_019680</name>
</gene>
<keyword evidence="1" id="KW-0677">Repeat</keyword>
<dbReference type="FunFam" id="1.25.40.10:FF:001079">
    <property type="entry name" value="Pentatricopeptide repeat-containing protein At2g17210"/>
    <property type="match status" value="1"/>
</dbReference>
<dbReference type="FunFam" id="1.25.40.10:FF:000073">
    <property type="entry name" value="Pentatricopeptide repeat-containing protein chloroplastic"/>
    <property type="match status" value="1"/>
</dbReference>
<feature type="repeat" description="PPR" evidence="3">
    <location>
        <begin position="319"/>
        <end position="353"/>
    </location>
</feature>
<comment type="similarity">
    <text evidence="2">Belongs to the PPR family. PCMP-E subfamily.</text>
</comment>
<dbReference type="Gene3D" id="1.25.40.10">
    <property type="entry name" value="Tetratricopeptide repeat domain"/>
    <property type="match status" value="5"/>
</dbReference>
<evidence type="ECO:0000256" key="3">
    <source>
        <dbReference type="PROSITE-ProRule" id="PRU00708"/>
    </source>
</evidence>
<accession>A0AAN8UPW3</accession>
<dbReference type="InterPro" id="IPR002885">
    <property type="entry name" value="PPR_rpt"/>
</dbReference>
<evidence type="ECO:0000256" key="1">
    <source>
        <dbReference type="ARBA" id="ARBA00022737"/>
    </source>
</evidence>
<comment type="caution">
    <text evidence="4">The sequence shown here is derived from an EMBL/GenBank/DDBJ whole genome shotgun (WGS) entry which is preliminary data.</text>
</comment>
<dbReference type="PANTHER" id="PTHR47926">
    <property type="entry name" value="PENTATRICOPEPTIDE REPEAT-CONTAINING PROTEIN"/>
    <property type="match status" value="1"/>
</dbReference>
<dbReference type="FunFam" id="1.25.40.10:FF:000361">
    <property type="entry name" value="Pentatricopeptide repeat-containing protein chloroplastic"/>
    <property type="match status" value="1"/>
</dbReference>
<dbReference type="GO" id="GO:0009451">
    <property type="term" value="P:RNA modification"/>
    <property type="evidence" value="ECO:0007669"/>
    <property type="project" value="InterPro"/>
</dbReference>
<reference evidence="4 5" key="1">
    <citation type="submission" date="2023-12" db="EMBL/GenBank/DDBJ databases">
        <title>A high-quality genome assembly for Dillenia turbinata (Dilleniales).</title>
        <authorList>
            <person name="Chanderbali A."/>
        </authorList>
    </citation>
    <scope>NUCLEOTIDE SEQUENCE [LARGE SCALE GENOMIC DNA]</scope>
    <source>
        <strain evidence="4">LSX21</strain>
        <tissue evidence="4">Leaf</tissue>
    </source>
</reference>
<evidence type="ECO:0000313" key="5">
    <source>
        <dbReference type="Proteomes" id="UP001370490"/>
    </source>
</evidence>
<dbReference type="Pfam" id="PF01535">
    <property type="entry name" value="PPR"/>
    <property type="match status" value="2"/>
</dbReference>
<feature type="repeat" description="PPR" evidence="3">
    <location>
        <begin position="421"/>
        <end position="455"/>
    </location>
</feature>
<dbReference type="PROSITE" id="PS51375">
    <property type="entry name" value="PPR"/>
    <property type="match status" value="7"/>
</dbReference>
<proteinExistence type="inferred from homology"/>
<feature type="repeat" description="PPR" evidence="3">
    <location>
        <begin position="557"/>
        <end position="592"/>
    </location>
</feature>
<dbReference type="NCBIfam" id="TIGR00756">
    <property type="entry name" value="PPR"/>
    <property type="match status" value="5"/>
</dbReference>
<sequence length="708" mass="77595">MRSSTTPSGAAVSHLVSSLYSRIKDSASSEKWYQVISHYKELRRTGIPFSDPSLFPCLLQACQNVSFIHGKSIHACMIKQGFDSSANSILDFYKKGGELDSALGVFASLSDISRDSVTWNIMINSILEQGSSKEGLHWFADALVAGNFEPNISTLVLMLRACRNRAAVDEGMQIHGYILKSGFGYVQSVQNSLLSLYATVKLRSAQVLFDEMLERDVISWSALIGGYAQSEEPEIALRLFQKMVNIGMIEPDGMTLVSVLRACSKAGNVSVGMLVHGFVIRNGFGNNDIFVWNSLIDMYARCNNSVSAYYIFCEMPSRNLVSWNSMLTGFIRNERVSEALSLIDSMVKAGLEPDGVTLTNLLQICKSLVDPFYCKMIHCKVIRGGYESSGLVVANLLIDAYARCNLLVLAWELFIRMKQKDVVSWSTMIAGFTHCGKPDEAISLFSLMIQMGNRPNSVAVLNVLEACSFLAELRTSKCMHGIAIRMGLAAEVAVGTSILTMYSESGATELSRRVFDQIVERTIVSWSAMIRAYGMNGCVHDALSLLVEMKIDGLKPNSVVMLSLLSACSHSGFVQEGLSLFKEMVQDYGVEPTLEHYSCMVDMLSRAGMLNIAMALIKKIPENLKASPSAWGALLSACRNHGDTELGAEAASQVLKLEPSDSAGYVLASGMFAADGLWDDAVRMRRLAKEREVKVVAGYSLVHANEKA</sequence>
<feature type="repeat" description="PPR" evidence="3">
    <location>
        <begin position="115"/>
        <end position="150"/>
    </location>
</feature>
<feature type="repeat" description="PPR" evidence="3">
    <location>
        <begin position="522"/>
        <end position="556"/>
    </location>
</feature>
<dbReference type="Pfam" id="PF13041">
    <property type="entry name" value="PPR_2"/>
    <property type="match status" value="3"/>
</dbReference>
<dbReference type="Proteomes" id="UP001370490">
    <property type="component" value="Unassembled WGS sequence"/>
</dbReference>
<dbReference type="GO" id="GO:0003723">
    <property type="term" value="F:RNA binding"/>
    <property type="evidence" value="ECO:0007669"/>
    <property type="project" value="InterPro"/>
</dbReference>
<dbReference type="Pfam" id="PF20431">
    <property type="entry name" value="E_motif"/>
    <property type="match status" value="1"/>
</dbReference>
<dbReference type="PANTHER" id="PTHR47926:SF452">
    <property type="entry name" value="PENTATRICOPEPTIDE REPEAT-CONTAINING PROTEIN"/>
    <property type="match status" value="1"/>
</dbReference>
<dbReference type="EMBL" id="JBAMMX010000024">
    <property type="protein sequence ID" value="KAK6916819.1"/>
    <property type="molecule type" value="Genomic_DNA"/>
</dbReference>
<dbReference type="AlphaFoldDB" id="A0AAN8UPW3"/>
<protein>
    <submittedName>
        <fullName evidence="4">Pentatricopeptide repeat</fullName>
    </submittedName>
</protein>
<organism evidence="4 5">
    <name type="scientific">Dillenia turbinata</name>
    <dbReference type="NCBI Taxonomy" id="194707"/>
    <lineage>
        <taxon>Eukaryota</taxon>
        <taxon>Viridiplantae</taxon>
        <taxon>Streptophyta</taxon>
        <taxon>Embryophyta</taxon>
        <taxon>Tracheophyta</taxon>
        <taxon>Spermatophyta</taxon>
        <taxon>Magnoliopsida</taxon>
        <taxon>eudicotyledons</taxon>
        <taxon>Gunneridae</taxon>
        <taxon>Pentapetalae</taxon>
        <taxon>Dilleniales</taxon>
        <taxon>Dilleniaceae</taxon>
        <taxon>Dillenia</taxon>
    </lineage>
</organism>
<dbReference type="InterPro" id="IPR046960">
    <property type="entry name" value="PPR_At4g14850-like_plant"/>
</dbReference>
<evidence type="ECO:0000313" key="4">
    <source>
        <dbReference type="EMBL" id="KAK6916819.1"/>
    </source>
</evidence>
<dbReference type="InterPro" id="IPR011990">
    <property type="entry name" value="TPR-like_helical_dom_sf"/>
</dbReference>
<keyword evidence="5" id="KW-1185">Reference proteome</keyword>
<feature type="repeat" description="PPR" evidence="3">
    <location>
        <begin position="216"/>
        <end position="250"/>
    </location>
</feature>
<evidence type="ECO:0000256" key="2">
    <source>
        <dbReference type="ARBA" id="ARBA00061659"/>
    </source>
</evidence>
<dbReference type="InterPro" id="IPR046848">
    <property type="entry name" value="E_motif"/>
</dbReference>